<dbReference type="InterPro" id="IPR037053">
    <property type="entry name" value="Phage_tail_collar_dom_sf"/>
</dbReference>
<evidence type="ECO:0000313" key="4">
    <source>
        <dbReference type="EMBL" id="MBC3290198.1"/>
    </source>
</evidence>
<name>A0A8H9YK02_9PSED</name>
<accession>A0A8H9YK02</accession>
<reference evidence="5" key="2">
    <citation type="submission" date="2021-06" db="EMBL/GenBank/DDBJ databases">
        <title>Updating the genus Pseudomonas: Description of 43 new species and partition of the Pseudomonas putida group.</title>
        <authorList>
            <person name="Girard L."/>
            <person name="Lood C."/>
            <person name="Vandamme P."/>
            <person name="Rokni-Zadeh H."/>
            <person name="van Noort V."/>
            <person name="Hofte M."/>
            <person name="Lavigne R."/>
            <person name="De Mot R."/>
        </authorList>
    </citation>
    <scope>NUCLEOTIDE SEQUENCE</scope>
    <source>
        <strain evidence="5">SWRI145</strain>
    </source>
</reference>
<dbReference type="EMBL" id="CP077084">
    <property type="protein sequence ID" value="QXH82654.1"/>
    <property type="molecule type" value="Genomic_DNA"/>
</dbReference>
<feature type="domain" description="Phage tail collar" evidence="2">
    <location>
        <begin position="330"/>
        <end position="387"/>
    </location>
</feature>
<dbReference type="InterPro" id="IPR051934">
    <property type="entry name" value="Phage_Tail_Fiber_Structural"/>
</dbReference>
<sequence>MTDQNSQFFAILTAVGEAKQANAAALGTSWTFAQMAVGDANGTDPIPSRTQTKLINERRRAPLNQVKVDPANASVIIAEQIIPESVGGWWVRELALYDADGDMVAVANCAPTFKPLLNQGSGRTQVIRINLIVSSTANIELKIDPSVVLATREYVDTVIVEALSKLDYKHSVLAATTANITLSGIQTIDGELLPAGARVLVKDQAQAKENGIYVLPAAGAWKRALDADTSVEVTPGLFVSVEKGTVNGDSVWQLVTDAPIVLGTTALAFEMVAGRTGVSAGAYTKVTVDKYGRVIAGTTPTTLAGHGITDTYTKDEIAAMIAQASALPVGSMIGFPVDKVAPGFLELDGSVKSAAAYPDLATFLGGAFNKGDEGAGNFRLPESRAEFLRGWDHGRGVDAGRSLGSYQLDGIQGFRLETMRALSGDTWGNDNGGAGAPASGPPLGTGTPGVRPRNLTGAFVTDGVNGVPRVGSETRPRNLAVMWCIKAWNAPINQGNIDVAALETEVRALRKMTLSGYKGLYVSATGTNALIAIRARSLTIGGGVSARVVEFLDLIVNLGTLGLGGLDAGVLAASSWYSTWVATNGEVTAGIAALIPIVTGNTTAGSAVIPGIASTASMRPGMQFSGASFPPGAFIKSVDSPTQITASVPAITTGAGALLRFVYEPLLPAGYIAKRVNAFVTDATANKYPLCFDQTGGRVTMSPRAGTNGASNIAMAQGVQGTISGTGVSVSIDPFVPPTASAIEIFISTQSSSGGTVQVGRAGSLLVGIVLSITNEANQFSSAVITLDSVGRSLNFASNLTAGILGCRGWEDNL</sequence>
<evidence type="ECO:0000313" key="6">
    <source>
        <dbReference type="Proteomes" id="UP000615613"/>
    </source>
</evidence>
<dbReference type="InterPro" id="IPR011083">
    <property type="entry name" value="Phage_tail_collar_dom"/>
</dbReference>
<evidence type="ECO:0000259" key="3">
    <source>
        <dbReference type="Pfam" id="PF12571"/>
    </source>
</evidence>
<dbReference type="Pfam" id="PF12571">
    <property type="entry name" value="Phage_tail_fib"/>
    <property type="match status" value="1"/>
</dbReference>
<protein>
    <submittedName>
        <fullName evidence="4">Phage tail protein</fullName>
    </submittedName>
</protein>
<dbReference type="Gene3D" id="3.90.1340.10">
    <property type="entry name" value="Phage tail collar domain"/>
    <property type="match status" value="1"/>
</dbReference>
<evidence type="ECO:0000256" key="1">
    <source>
        <dbReference type="SAM" id="MobiDB-lite"/>
    </source>
</evidence>
<dbReference type="Pfam" id="PF07484">
    <property type="entry name" value="Collar"/>
    <property type="match status" value="1"/>
</dbReference>
<dbReference type="PANTHER" id="PTHR35191">
    <property type="entry name" value="PROPHAGE SIDE TAIL FIBER PROTEIN HOMOLOG STFQ-RELATED"/>
    <property type="match status" value="1"/>
</dbReference>
<gene>
    <name evidence="5" type="ORF">HU722_0022080</name>
    <name evidence="4" type="ORF">HU722_01535</name>
</gene>
<dbReference type="Proteomes" id="UP000615613">
    <property type="component" value="Chromosome"/>
</dbReference>
<dbReference type="EMBL" id="JABWQF010000001">
    <property type="protein sequence ID" value="MBC3290198.1"/>
    <property type="molecule type" value="Genomic_DNA"/>
</dbReference>
<dbReference type="KEGG" id="ptrt:HU722_0022080"/>
<keyword evidence="6" id="KW-1185">Reference proteome</keyword>
<evidence type="ECO:0000259" key="2">
    <source>
        <dbReference type="Pfam" id="PF07484"/>
    </source>
</evidence>
<dbReference type="RefSeq" id="WP_186754471.1">
    <property type="nucleotide sequence ID" value="NZ_CP077084.1"/>
</dbReference>
<feature type="region of interest" description="Disordered" evidence="1">
    <location>
        <begin position="426"/>
        <end position="448"/>
    </location>
</feature>
<dbReference type="SUPFAM" id="SSF88874">
    <property type="entry name" value="Receptor-binding domain of short tail fibre protein gp12"/>
    <property type="match status" value="1"/>
</dbReference>
<organism evidence="4">
    <name type="scientific">Pseudomonas tritici</name>
    <dbReference type="NCBI Taxonomy" id="2745518"/>
    <lineage>
        <taxon>Bacteria</taxon>
        <taxon>Pseudomonadati</taxon>
        <taxon>Pseudomonadota</taxon>
        <taxon>Gammaproteobacteria</taxon>
        <taxon>Pseudomonadales</taxon>
        <taxon>Pseudomonadaceae</taxon>
        <taxon>Pseudomonas</taxon>
    </lineage>
</organism>
<feature type="compositionally biased region" description="Low complexity" evidence="1">
    <location>
        <begin position="436"/>
        <end position="448"/>
    </location>
</feature>
<reference evidence="4" key="1">
    <citation type="journal article" date="2020" name="Microorganisms">
        <title>Reliable Identification of Environmental Pseudomonas Isolates Using the rpoD Gene.</title>
        <authorList>
            <consortium name="The Broad Institute Genome Sequencing Platform"/>
            <person name="Girard L."/>
            <person name="Lood C."/>
            <person name="Rokni-Zadeh H."/>
            <person name="van Noort V."/>
            <person name="Lavigne R."/>
            <person name="De Mot R."/>
        </authorList>
    </citation>
    <scope>NUCLEOTIDE SEQUENCE [LARGE SCALE GENOMIC DNA]</scope>
    <source>
        <strain evidence="4">SWRI145</strain>
    </source>
</reference>
<dbReference type="InterPro" id="IPR022225">
    <property type="entry name" value="Phage_tail_fibre_N"/>
</dbReference>
<proteinExistence type="predicted"/>
<dbReference type="AlphaFoldDB" id="A0A8H9YK02"/>
<feature type="domain" description="Phage tail fibre protein N-terminal" evidence="3">
    <location>
        <begin position="6"/>
        <end position="152"/>
    </location>
</feature>
<evidence type="ECO:0000313" key="5">
    <source>
        <dbReference type="EMBL" id="QXH82654.1"/>
    </source>
</evidence>
<dbReference type="PANTHER" id="PTHR35191:SF1">
    <property type="entry name" value="PROPHAGE SIDE TAIL FIBER PROTEIN HOMOLOG STFQ-RELATED"/>
    <property type="match status" value="1"/>
</dbReference>